<dbReference type="InterPro" id="IPR039430">
    <property type="entry name" value="Thymidylate_kin-like_dom"/>
</dbReference>
<keyword evidence="8 12" id="KW-0418">Kinase</keyword>
<keyword evidence="13" id="KW-1185">Reference proteome</keyword>
<keyword evidence="12" id="KW-0378">Hydrolase</keyword>
<comment type="pathway">
    <text evidence="1">Pyrimidine metabolism; dTTP biosynthesis.</text>
</comment>
<dbReference type="OMA" id="GSERYEQ"/>
<protein>
    <recommendedName>
        <fullName evidence="4">Thymidylate kinase</fullName>
        <ecNumber evidence="3">2.7.4.9</ecNumber>
    </recommendedName>
</protein>
<reference evidence="11" key="3">
    <citation type="submission" date="2020-06" db="EMBL/GenBank/DDBJ databases">
        <title>Helianthus annuus Genome sequencing and assembly Release 2.</title>
        <authorList>
            <person name="Gouzy J."/>
            <person name="Langlade N."/>
            <person name="Munos S."/>
        </authorList>
    </citation>
    <scope>NUCLEOTIDE SEQUENCE</scope>
    <source>
        <tissue evidence="11">Leaves</tissue>
    </source>
</reference>
<dbReference type="GO" id="GO:0005634">
    <property type="term" value="C:nucleus"/>
    <property type="evidence" value="ECO:0000318"/>
    <property type="project" value="GO_Central"/>
</dbReference>
<evidence type="ECO:0000256" key="3">
    <source>
        <dbReference type="ARBA" id="ARBA00012980"/>
    </source>
</evidence>
<dbReference type="GO" id="GO:0006227">
    <property type="term" value="P:dUDP biosynthetic process"/>
    <property type="evidence" value="ECO:0000318"/>
    <property type="project" value="GO_Central"/>
</dbReference>
<dbReference type="GO" id="GO:0005524">
    <property type="term" value="F:ATP binding"/>
    <property type="evidence" value="ECO:0007669"/>
    <property type="project" value="UniProtKB-KW"/>
</dbReference>
<evidence type="ECO:0000256" key="1">
    <source>
        <dbReference type="ARBA" id="ARBA00004992"/>
    </source>
</evidence>
<dbReference type="NCBIfam" id="TIGR00041">
    <property type="entry name" value="DTMP_kinase"/>
    <property type="match status" value="1"/>
</dbReference>
<evidence type="ECO:0000256" key="7">
    <source>
        <dbReference type="ARBA" id="ARBA00022741"/>
    </source>
</evidence>
<reference evidence="12" key="2">
    <citation type="submission" date="2017-02" db="EMBL/GenBank/DDBJ databases">
        <title>Sunflower complete genome.</title>
        <authorList>
            <person name="Langlade N."/>
            <person name="Munos S."/>
        </authorList>
    </citation>
    <scope>NUCLEOTIDE SEQUENCE [LARGE SCALE GENOMIC DNA]</scope>
    <source>
        <tissue evidence="12">Leaves</tissue>
    </source>
</reference>
<dbReference type="GO" id="GO:0005737">
    <property type="term" value="C:cytoplasm"/>
    <property type="evidence" value="ECO:0000318"/>
    <property type="project" value="GO_Central"/>
</dbReference>
<dbReference type="EC" id="2.7.4.9" evidence="3"/>
<dbReference type="PANTHER" id="PTHR10344:SF1">
    <property type="entry name" value="THYMIDYLATE KINASE"/>
    <property type="match status" value="1"/>
</dbReference>
<dbReference type="InParanoid" id="A0A251SN31"/>
<evidence type="ECO:0000256" key="6">
    <source>
        <dbReference type="ARBA" id="ARBA00022727"/>
    </source>
</evidence>
<dbReference type="InterPro" id="IPR018095">
    <property type="entry name" value="Thymidylate_kin_CS"/>
</dbReference>
<dbReference type="GO" id="GO:0004798">
    <property type="term" value="F:dTMP kinase activity"/>
    <property type="evidence" value="ECO:0000318"/>
    <property type="project" value="GO_Central"/>
</dbReference>
<dbReference type="GO" id="GO:0006233">
    <property type="term" value="P:dTDP biosynthetic process"/>
    <property type="evidence" value="ECO:0000318"/>
    <property type="project" value="GO_Central"/>
</dbReference>
<dbReference type="CDD" id="cd01672">
    <property type="entry name" value="TMPK"/>
    <property type="match status" value="1"/>
</dbReference>
<dbReference type="InterPro" id="IPR018094">
    <property type="entry name" value="Thymidylate_kinase"/>
</dbReference>
<dbReference type="GO" id="GO:0005739">
    <property type="term" value="C:mitochondrion"/>
    <property type="evidence" value="ECO:0000318"/>
    <property type="project" value="GO_Central"/>
</dbReference>
<reference evidence="11 13" key="1">
    <citation type="journal article" date="2017" name="Nature">
        <title>The sunflower genome provides insights into oil metabolism, flowering and Asterid evolution.</title>
        <authorList>
            <person name="Badouin H."/>
            <person name="Gouzy J."/>
            <person name="Grassa C.J."/>
            <person name="Murat F."/>
            <person name="Staton S.E."/>
            <person name="Cottret L."/>
            <person name="Lelandais-Briere C."/>
            <person name="Owens G.L."/>
            <person name="Carrere S."/>
            <person name="Mayjonade B."/>
            <person name="Legrand L."/>
            <person name="Gill N."/>
            <person name="Kane N.C."/>
            <person name="Bowers J.E."/>
            <person name="Hubner S."/>
            <person name="Bellec A."/>
            <person name="Berard A."/>
            <person name="Berges H."/>
            <person name="Blanchet N."/>
            <person name="Boniface M.C."/>
            <person name="Brunel D."/>
            <person name="Catrice O."/>
            <person name="Chaidir N."/>
            <person name="Claudel C."/>
            <person name="Donnadieu C."/>
            <person name="Faraut T."/>
            <person name="Fievet G."/>
            <person name="Helmstetter N."/>
            <person name="King M."/>
            <person name="Knapp S.J."/>
            <person name="Lai Z."/>
            <person name="Le Paslier M.C."/>
            <person name="Lippi Y."/>
            <person name="Lorenzon L."/>
            <person name="Mandel J.R."/>
            <person name="Marage G."/>
            <person name="Marchand G."/>
            <person name="Marquand E."/>
            <person name="Bret-Mestries E."/>
            <person name="Morien E."/>
            <person name="Nambeesan S."/>
            <person name="Nguyen T."/>
            <person name="Pegot-Espagnet P."/>
            <person name="Pouilly N."/>
            <person name="Raftis F."/>
            <person name="Sallet E."/>
            <person name="Schiex T."/>
            <person name="Thomas J."/>
            <person name="Vandecasteele C."/>
            <person name="Vares D."/>
            <person name="Vear F."/>
            <person name="Vautrin S."/>
            <person name="Crespi M."/>
            <person name="Mangin B."/>
            <person name="Burke J.M."/>
            <person name="Salse J."/>
            <person name="Munos S."/>
            <person name="Vincourt P."/>
            <person name="Rieseberg L.H."/>
            <person name="Langlade N.B."/>
        </authorList>
    </citation>
    <scope>NUCLEOTIDE SEQUENCE [LARGE SCALE GENOMIC DNA]</scope>
    <source>
        <strain evidence="13">cv. SF193</strain>
        <tissue evidence="11">Leaves</tissue>
    </source>
</reference>
<evidence type="ECO:0000256" key="8">
    <source>
        <dbReference type="ARBA" id="ARBA00022777"/>
    </source>
</evidence>
<evidence type="ECO:0000313" key="13">
    <source>
        <dbReference type="Proteomes" id="UP000215914"/>
    </source>
</evidence>
<dbReference type="GO" id="GO:0004550">
    <property type="term" value="F:nucleoside diphosphate kinase activity"/>
    <property type="evidence" value="ECO:0000318"/>
    <property type="project" value="GO_Central"/>
</dbReference>
<dbReference type="GO" id="GO:0006235">
    <property type="term" value="P:dTTP biosynthetic process"/>
    <property type="evidence" value="ECO:0000318"/>
    <property type="project" value="GO_Central"/>
</dbReference>
<proteinExistence type="inferred from homology"/>
<dbReference type="HAMAP" id="MF_00165">
    <property type="entry name" value="Thymidylate_kinase"/>
    <property type="match status" value="1"/>
</dbReference>
<evidence type="ECO:0000256" key="4">
    <source>
        <dbReference type="ARBA" id="ARBA00017144"/>
    </source>
</evidence>
<dbReference type="Gramene" id="mRNA:HanXRQr2_Chr14g0654861">
    <property type="protein sequence ID" value="mRNA:HanXRQr2_Chr14g0654861"/>
    <property type="gene ID" value="HanXRQr2_Chr14g0654861"/>
</dbReference>
<dbReference type="Gene3D" id="3.40.50.300">
    <property type="entry name" value="P-loop containing nucleotide triphosphate hydrolases"/>
    <property type="match status" value="1"/>
</dbReference>
<feature type="domain" description="Thymidylate kinase-like" evidence="10">
    <location>
        <begin position="129"/>
        <end position="304"/>
    </location>
</feature>
<keyword evidence="5 11" id="KW-0808">Transferase</keyword>
<evidence type="ECO:0000259" key="10">
    <source>
        <dbReference type="Pfam" id="PF02223"/>
    </source>
</evidence>
<dbReference type="FunCoup" id="A0A251SN31">
    <property type="interactions" value="3585"/>
</dbReference>
<gene>
    <name evidence="12" type="ORF">HannXRQ_Chr14g0450941</name>
    <name evidence="11" type="ORF">HanXRQr2_Chr14g0654861</name>
</gene>
<evidence type="ECO:0000313" key="11">
    <source>
        <dbReference type="EMBL" id="KAF5770020.1"/>
    </source>
</evidence>
<evidence type="ECO:0000256" key="9">
    <source>
        <dbReference type="ARBA" id="ARBA00022840"/>
    </source>
</evidence>
<dbReference type="InterPro" id="IPR027417">
    <property type="entry name" value="P-loop_NTPase"/>
</dbReference>
<dbReference type="GO" id="GO:0016787">
    <property type="term" value="F:hydrolase activity"/>
    <property type="evidence" value="ECO:0007669"/>
    <property type="project" value="UniProtKB-KW"/>
</dbReference>
<dbReference type="AlphaFoldDB" id="A0A251SN31"/>
<dbReference type="PROSITE" id="PS01331">
    <property type="entry name" value="THYMIDYLATE_KINASE"/>
    <property type="match status" value="1"/>
</dbReference>
<keyword evidence="7" id="KW-0547">Nucleotide-binding</keyword>
<evidence type="ECO:0000256" key="2">
    <source>
        <dbReference type="ARBA" id="ARBA00009776"/>
    </source>
</evidence>
<keyword evidence="9" id="KW-0067">ATP-binding</keyword>
<evidence type="ECO:0000256" key="5">
    <source>
        <dbReference type="ARBA" id="ARBA00022679"/>
    </source>
</evidence>
<dbReference type="PANTHER" id="PTHR10344">
    <property type="entry name" value="THYMIDYLATE KINASE"/>
    <property type="match status" value="1"/>
</dbReference>
<accession>A0A251SN31</accession>
<evidence type="ECO:0000313" key="12">
    <source>
        <dbReference type="EMBL" id="OTF98920.1"/>
    </source>
</evidence>
<comment type="similarity">
    <text evidence="2">Belongs to the thymidylate kinase family.</text>
</comment>
<keyword evidence="6" id="KW-0545">Nucleotide biosynthesis</keyword>
<dbReference type="STRING" id="4232.A0A251SN31"/>
<organism evidence="12 13">
    <name type="scientific">Helianthus annuus</name>
    <name type="common">Common sunflower</name>
    <dbReference type="NCBI Taxonomy" id="4232"/>
    <lineage>
        <taxon>Eukaryota</taxon>
        <taxon>Viridiplantae</taxon>
        <taxon>Streptophyta</taxon>
        <taxon>Embryophyta</taxon>
        <taxon>Tracheophyta</taxon>
        <taxon>Spermatophyta</taxon>
        <taxon>Magnoliopsida</taxon>
        <taxon>eudicotyledons</taxon>
        <taxon>Gunneridae</taxon>
        <taxon>Pentapetalae</taxon>
        <taxon>asterids</taxon>
        <taxon>campanulids</taxon>
        <taxon>Asterales</taxon>
        <taxon>Asteraceae</taxon>
        <taxon>Asteroideae</taxon>
        <taxon>Heliantheae alliance</taxon>
        <taxon>Heliantheae</taxon>
        <taxon>Helianthus</taxon>
    </lineage>
</organism>
<dbReference type="FunFam" id="3.40.50.300:FF:000679">
    <property type="entry name" value="Thymidylate kinase"/>
    <property type="match status" value="1"/>
</dbReference>
<dbReference type="Pfam" id="PF02223">
    <property type="entry name" value="Thymidylate_kin"/>
    <property type="match status" value="1"/>
</dbReference>
<dbReference type="EMBL" id="CM007903">
    <property type="protein sequence ID" value="OTF98920.1"/>
    <property type="molecule type" value="Genomic_DNA"/>
</dbReference>
<name>A0A251SN31_HELAN</name>
<dbReference type="Proteomes" id="UP000215914">
    <property type="component" value="Chromosome 14"/>
</dbReference>
<dbReference type="EMBL" id="MNCJ02000329">
    <property type="protein sequence ID" value="KAF5770020.1"/>
    <property type="molecule type" value="Genomic_DNA"/>
</dbReference>
<sequence length="328" mass="37072">MSTFGPSTCPVCSLFFFSSKNSPATPFLLNLSRSERNRIRRQIQPRKKIQIFCFKSFLTHGVVNSHKWYALWGLENMHACHFTLSKLLNFGALAAQRSSNLRFSYKCASRRVHMENNHHSDARGALIVLEGLDRSGKTSQSGRLVSYLNGLGHPVESWRFPDRDTAVGKMISAYLSNESQLDDHTIHLLFSANRWEKRSLMEATLKSGTSLIVDRYSYSGVAFSSAKGLDIEWCKAPEVGLLAPDLVVYLDIPPEKAAERGGYGGERYEKLEFQKNVAQYYKKLSDASWKIIDACQPMEDVEKQLKEIVLDCVKSCQNGKSVSQLWLS</sequence>
<dbReference type="SUPFAM" id="SSF52540">
    <property type="entry name" value="P-loop containing nucleoside triphosphate hydrolases"/>
    <property type="match status" value="1"/>
</dbReference>